<proteinExistence type="predicted"/>
<name>A0A2P2Q426_RHIMU</name>
<reference evidence="1" key="1">
    <citation type="submission" date="2018-02" db="EMBL/GenBank/DDBJ databases">
        <title>Rhizophora mucronata_Transcriptome.</title>
        <authorList>
            <person name="Meera S.P."/>
            <person name="Sreeshan A."/>
            <person name="Augustine A."/>
        </authorList>
    </citation>
    <scope>NUCLEOTIDE SEQUENCE</scope>
    <source>
        <tissue evidence="1">Leaf</tissue>
    </source>
</reference>
<protein>
    <submittedName>
        <fullName evidence="1">Uncharacterized protein</fullName>
    </submittedName>
</protein>
<evidence type="ECO:0000313" key="1">
    <source>
        <dbReference type="EMBL" id="MBX61721.1"/>
    </source>
</evidence>
<sequence>MSSGKRSDLSSQHSEALITNLPSSSSDASTVSSSISVGIVLVSAIKEVCPFSSLTCWITSASNEALSVLVVLGSKLRSLAR</sequence>
<dbReference type="EMBL" id="GGEC01081237">
    <property type="protein sequence ID" value="MBX61721.1"/>
    <property type="molecule type" value="Transcribed_RNA"/>
</dbReference>
<dbReference type="AlphaFoldDB" id="A0A2P2Q426"/>
<accession>A0A2P2Q426</accession>
<organism evidence="1">
    <name type="scientific">Rhizophora mucronata</name>
    <name type="common">Asiatic mangrove</name>
    <dbReference type="NCBI Taxonomy" id="61149"/>
    <lineage>
        <taxon>Eukaryota</taxon>
        <taxon>Viridiplantae</taxon>
        <taxon>Streptophyta</taxon>
        <taxon>Embryophyta</taxon>
        <taxon>Tracheophyta</taxon>
        <taxon>Spermatophyta</taxon>
        <taxon>Magnoliopsida</taxon>
        <taxon>eudicotyledons</taxon>
        <taxon>Gunneridae</taxon>
        <taxon>Pentapetalae</taxon>
        <taxon>rosids</taxon>
        <taxon>fabids</taxon>
        <taxon>Malpighiales</taxon>
        <taxon>Rhizophoraceae</taxon>
        <taxon>Rhizophora</taxon>
    </lineage>
</organism>